<dbReference type="PANTHER" id="PTHR46344:SF27">
    <property type="entry name" value="KELCH REPEAT SUPERFAMILY PROTEIN"/>
    <property type="match status" value="1"/>
</dbReference>
<keyword evidence="5" id="KW-1185">Reference proteome</keyword>
<keyword evidence="1" id="KW-0880">Kelch repeat</keyword>
<accession>A0A8J7WLM0</accession>
<keyword evidence="2" id="KW-0677">Repeat</keyword>
<dbReference type="SMART" id="SM00612">
    <property type="entry name" value="Kelch"/>
    <property type="match status" value="2"/>
</dbReference>
<dbReference type="PANTHER" id="PTHR46344">
    <property type="entry name" value="OS02G0202900 PROTEIN"/>
    <property type="match status" value="1"/>
</dbReference>
<dbReference type="InterPro" id="IPR011043">
    <property type="entry name" value="Gal_Oxase/kelch_b-propeller"/>
</dbReference>
<dbReference type="InterPro" id="IPR037293">
    <property type="entry name" value="Gal_Oxidase_central_sf"/>
</dbReference>
<comment type="caution">
    <text evidence="4">The sequence shown here is derived from an EMBL/GenBank/DDBJ whole genome shotgun (WGS) entry which is preliminary data.</text>
</comment>
<organism evidence="4 5">
    <name type="scientific">Actinocrinis puniceicyclus</name>
    <dbReference type="NCBI Taxonomy" id="977794"/>
    <lineage>
        <taxon>Bacteria</taxon>
        <taxon>Bacillati</taxon>
        <taxon>Actinomycetota</taxon>
        <taxon>Actinomycetes</taxon>
        <taxon>Catenulisporales</taxon>
        <taxon>Actinospicaceae</taxon>
        <taxon>Actinocrinis</taxon>
    </lineage>
</organism>
<sequence>MALTTVSTRSRRGTGVRLAAVLAAGSLTTAVFPPTAHAAASGTWSDTGSLATAREFHTASLLGNGEVLVAGGYNSSAVLTSAELYNPATGTWSRTGSLSTPRYAATSTTLADGRVLVAGGRNGYAGGEQTSTELYNPATGKWSPGASMAYPRAEDLAVRLGDGRVLVAGQRNVAVQGDATPTAEVYDPKQNRWTTTGPTGVSSGCCNPRGVLLPDGRVLTTLGTSSLWTAGGGGPTIFNPATQSWSRLPAAPVFLGDGPQISLLPSGNVLFAGGWESDGWSSTWPTNVVEELNPVTGTWTVRQSTNFTSFYTGQSLTTLADGRALASGGASATDNDEVYDPTTATWSIVGGQNRADATVTLLADGRVLTAGGIAYGSDSGVLGTAQIFQP</sequence>
<evidence type="ECO:0000313" key="5">
    <source>
        <dbReference type="Proteomes" id="UP000677913"/>
    </source>
</evidence>
<protein>
    <submittedName>
        <fullName evidence="4">Uncharacterized protein</fullName>
    </submittedName>
</protein>
<dbReference type="AlphaFoldDB" id="A0A8J7WLM0"/>
<gene>
    <name evidence="4" type="ORF">KGA66_10830</name>
</gene>
<proteinExistence type="predicted"/>
<dbReference type="SUPFAM" id="SSF50965">
    <property type="entry name" value="Galactose oxidase, central domain"/>
    <property type="match status" value="2"/>
</dbReference>
<keyword evidence="3" id="KW-0732">Signal</keyword>
<dbReference type="Pfam" id="PF01344">
    <property type="entry name" value="Kelch_1"/>
    <property type="match status" value="2"/>
</dbReference>
<evidence type="ECO:0000256" key="3">
    <source>
        <dbReference type="SAM" id="SignalP"/>
    </source>
</evidence>
<dbReference type="EMBL" id="JAGSXH010000029">
    <property type="protein sequence ID" value="MBS2963543.1"/>
    <property type="molecule type" value="Genomic_DNA"/>
</dbReference>
<evidence type="ECO:0000313" key="4">
    <source>
        <dbReference type="EMBL" id="MBS2963543.1"/>
    </source>
</evidence>
<evidence type="ECO:0000256" key="1">
    <source>
        <dbReference type="ARBA" id="ARBA00022441"/>
    </source>
</evidence>
<evidence type="ECO:0000256" key="2">
    <source>
        <dbReference type="ARBA" id="ARBA00022737"/>
    </source>
</evidence>
<dbReference type="InterPro" id="IPR006652">
    <property type="entry name" value="Kelch_1"/>
</dbReference>
<dbReference type="Proteomes" id="UP000677913">
    <property type="component" value="Unassembled WGS sequence"/>
</dbReference>
<dbReference type="Gene3D" id="2.130.10.80">
    <property type="entry name" value="Galactose oxidase/kelch, beta-propeller"/>
    <property type="match status" value="4"/>
</dbReference>
<name>A0A8J7WLM0_9ACTN</name>
<feature type="chain" id="PRO_5035274627" evidence="3">
    <location>
        <begin position="39"/>
        <end position="390"/>
    </location>
</feature>
<reference evidence="4" key="1">
    <citation type="submission" date="2021-04" db="EMBL/GenBank/DDBJ databases">
        <title>Genome based classification of Actinospica acidithermotolerans sp. nov., an actinobacterium isolated from an Indonesian hot spring.</title>
        <authorList>
            <person name="Kusuma A.B."/>
            <person name="Putra K.E."/>
            <person name="Nafisah S."/>
            <person name="Loh J."/>
            <person name="Nouioui I."/>
            <person name="Goodfellow M."/>
        </authorList>
    </citation>
    <scope>NUCLEOTIDE SEQUENCE</scope>
    <source>
        <strain evidence="4">DSM 45618</strain>
    </source>
</reference>
<feature type="signal peptide" evidence="3">
    <location>
        <begin position="1"/>
        <end position="38"/>
    </location>
</feature>